<dbReference type="SMART" id="SM00338">
    <property type="entry name" value="BRLZ"/>
    <property type="match status" value="1"/>
</dbReference>
<feature type="region of interest" description="Disordered" evidence="4">
    <location>
        <begin position="985"/>
        <end position="1038"/>
    </location>
</feature>
<dbReference type="EMBL" id="NIRI02000013">
    <property type="protein sequence ID" value="KAG5452968.1"/>
    <property type="molecule type" value="Genomic_DNA"/>
</dbReference>
<evidence type="ECO:0000259" key="5">
    <source>
        <dbReference type="PROSITE" id="PS50217"/>
    </source>
</evidence>
<dbReference type="GO" id="GO:0005634">
    <property type="term" value="C:nucleus"/>
    <property type="evidence" value="ECO:0007669"/>
    <property type="project" value="TreeGrafter"/>
</dbReference>
<dbReference type="InterPro" id="IPR046347">
    <property type="entry name" value="bZIP_sf"/>
</dbReference>
<dbReference type="GO" id="GO:0000978">
    <property type="term" value="F:RNA polymerase II cis-regulatory region sequence-specific DNA binding"/>
    <property type="evidence" value="ECO:0007669"/>
    <property type="project" value="TreeGrafter"/>
</dbReference>
<feature type="region of interest" description="Disordered" evidence="4">
    <location>
        <begin position="390"/>
        <end position="424"/>
    </location>
</feature>
<dbReference type="InterPro" id="IPR000837">
    <property type="entry name" value="AP-1"/>
</dbReference>
<feature type="compositionally biased region" description="Low complexity" evidence="4">
    <location>
        <begin position="863"/>
        <end position="880"/>
    </location>
</feature>
<proteinExistence type="predicted"/>
<dbReference type="SUPFAM" id="SSF57959">
    <property type="entry name" value="Leucine zipper domain"/>
    <property type="match status" value="1"/>
</dbReference>
<dbReference type="Pfam" id="PF00170">
    <property type="entry name" value="bZIP_1"/>
    <property type="match status" value="1"/>
</dbReference>
<evidence type="ECO:0000256" key="3">
    <source>
        <dbReference type="ARBA" id="ARBA00023163"/>
    </source>
</evidence>
<dbReference type="Proteomes" id="UP000286415">
    <property type="component" value="Unassembled WGS sequence"/>
</dbReference>
<feature type="domain" description="BZIP" evidence="5">
    <location>
        <begin position="628"/>
        <end position="691"/>
    </location>
</feature>
<dbReference type="PROSITE" id="PS50217">
    <property type="entry name" value="BZIP"/>
    <property type="match status" value="1"/>
</dbReference>
<reference evidence="6 7" key="1">
    <citation type="journal article" date="2018" name="Biotechnol. Adv.">
        <title>Improved genomic resources and new bioinformatic workflow for the carcinogenic parasite Clonorchis sinensis: Biotechnological implications.</title>
        <authorList>
            <person name="Wang D."/>
            <person name="Korhonen P.K."/>
            <person name="Gasser R.B."/>
            <person name="Young N.D."/>
        </authorList>
    </citation>
    <scope>NUCLEOTIDE SEQUENCE [LARGE SCALE GENOMIC DNA]</scope>
    <source>
        <strain evidence="6">Cs-k2</strain>
    </source>
</reference>
<dbReference type="PANTHER" id="PTHR23351">
    <property type="entry name" value="FOS TRANSCRIPTION FACTOR-RELATED"/>
    <property type="match status" value="1"/>
</dbReference>
<dbReference type="AlphaFoldDB" id="A0A8T1MVN3"/>
<feature type="compositionally biased region" description="Low complexity" evidence="4">
    <location>
        <begin position="985"/>
        <end position="997"/>
    </location>
</feature>
<evidence type="ECO:0000313" key="6">
    <source>
        <dbReference type="EMBL" id="KAG5452968.1"/>
    </source>
</evidence>
<evidence type="ECO:0000256" key="4">
    <source>
        <dbReference type="SAM" id="MobiDB-lite"/>
    </source>
</evidence>
<accession>A0A8T1MVN3</accession>
<dbReference type="CDD" id="cd14699">
    <property type="entry name" value="bZIP_Fos_like"/>
    <property type="match status" value="1"/>
</dbReference>
<dbReference type="InterPro" id="IPR004827">
    <property type="entry name" value="bZIP"/>
</dbReference>
<organism evidence="6 7">
    <name type="scientific">Clonorchis sinensis</name>
    <name type="common">Chinese liver fluke</name>
    <dbReference type="NCBI Taxonomy" id="79923"/>
    <lineage>
        <taxon>Eukaryota</taxon>
        <taxon>Metazoa</taxon>
        <taxon>Spiralia</taxon>
        <taxon>Lophotrochozoa</taxon>
        <taxon>Platyhelminthes</taxon>
        <taxon>Trematoda</taxon>
        <taxon>Digenea</taxon>
        <taxon>Opisthorchiida</taxon>
        <taxon>Opisthorchiata</taxon>
        <taxon>Opisthorchiidae</taxon>
        <taxon>Clonorchis</taxon>
    </lineage>
</organism>
<evidence type="ECO:0000313" key="7">
    <source>
        <dbReference type="Proteomes" id="UP000286415"/>
    </source>
</evidence>
<feature type="region of interest" description="Disordered" evidence="4">
    <location>
        <begin position="861"/>
        <end position="880"/>
    </location>
</feature>
<dbReference type="OrthoDB" id="6259814at2759"/>
<comment type="caution">
    <text evidence="6">The sequence shown here is derived from an EMBL/GenBank/DDBJ whole genome shotgun (WGS) entry which is preliminary data.</text>
</comment>
<keyword evidence="3" id="KW-0804">Transcription</keyword>
<dbReference type="GO" id="GO:0000981">
    <property type="term" value="F:DNA-binding transcription factor activity, RNA polymerase II-specific"/>
    <property type="evidence" value="ECO:0007669"/>
    <property type="project" value="TreeGrafter"/>
</dbReference>
<dbReference type="Gene3D" id="1.20.5.170">
    <property type="match status" value="1"/>
</dbReference>
<dbReference type="PROSITE" id="PS00036">
    <property type="entry name" value="BZIP_BASIC"/>
    <property type="match status" value="1"/>
</dbReference>
<sequence>MSEAGENMDAATALGSSIHLNEDDWLQLLQKLTPSSIDNLQQTLKRIQQRESPILSPEKLNFLGTASQLCGSSLLSPTISESSVLNNQNAPLVMSLGVSKAAVPSVITVPSVLNVSKTMPTQLQSTIVLPSTALLIAPSGHSQPISLDSRVPVSGVNRLLFTTGGLPVMSTASSTSIASTSDTFNSLNTLANAAVAVAANASGQTPWSSDLLSTAKTNSIDSAPIPPTSTASDTQLRLGSAAATLATRATLDGLLTSLCGSPSAELPTNLLSTNVGTAAGLTVYPIQVSANGPTVFIAAPKNQSPQGLNILGANTLQLATGQSLVQCLSSNAISSNSVPTSCTTPVSPSTLLSINPAPLNSSQTLTAIASSPLSTSTPRNKPKFKALWENSAQGEGDRSSVGNNSDSLSSAESTPARPSSSTDVFTSCAIPVTNQCTLMRPNNTTATRRQSPMLNVKSIGQTPKRLAATAASLTDEQNSFGQEGPKKLLLVCSQPKQQSATQSSADSGISLASAESLLTRVLHARTLAGTVVSRVEPEISWTAVSLNPTNSSTDPKTVVVPSQPLLAPASVLVNDLRSTVCSSNNNVPSSDHDMSSAALGSRVESVVSKSFDGSRRLIKEESVGEDEARRRAKRRERNRVAAARCRQRRQDQIVELQHRVGVLTKTGEELRTSLQTLEHERTRLEGLIRQHGLAGCVEAEELLSRMALERSELSMHDNVASVSTPVAHLKSDDLVPNLSSTTTPTGPISPSVILVTNTLVTKPEPDCNEVTLTSTRPSLAKLDLRRQTQPTCAPNVVISAISASNCLGGSKLNSEPSSRADDFGTSNSSTVYRLAARPSTLIPDRLLTEVTQLADKALGGNTTGASTTTTTTTATSTTISGTSIEIPTPGFWPSDLQTFSPILTPSTWRLLKNLTSSTCNTPQSFILTPTLSSACPTISLANMGTPTPAASSSTSVSSSNPFTSVVDSNNDSIKSALTADTVTNSVTTTASSSSTEPVPVPDTGEEAPTSSVTPSDVSDKDGPGVEPDGDSASGDPCVTLGRSLGQTYFLSFSTRCDNAEHGTVTNTTLAN</sequence>
<evidence type="ECO:0000256" key="1">
    <source>
        <dbReference type="ARBA" id="ARBA00023015"/>
    </source>
</evidence>
<keyword evidence="2" id="KW-0238">DNA-binding</keyword>
<name>A0A8T1MVN3_CLOSI</name>
<keyword evidence="1" id="KW-0805">Transcription regulation</keyword>
<protein>
    <recommendedName>
        <fullName evidence="5">BZIP domain-containing protein</fullName>
    </recommendedName>
</protein>
<keyword evidence="7" id="KW-1185">Reference proteome</keyword>
<feature type="compositionally biased region" description="Polar residues" evidence="4">
    <location>
        <begin position="411"/>
        <end position="424"/>
    </location>
</feature>
<feature type="compositionally biased region" description="Low complexity" evidence="4">
    <location>
        <begin position="399"/>
        <end position="410"/>
    </location>
</feature>
<reference evidence="6 7" key="2">
    <citation type="journal article" date="2021" name="Genomics">
        <title>High-quality reference genome for Clonorchis sinensis.</title>
        <authorList>
            <person name="Young N.D."/>
            <person name="Stroehlein A.J."/>
            <person name="Kinkar L."/>
            <person name="Wang T."/>
            <person name="Sohn W.M."/>
            <person name="Chang B.C.H."/>
            <person name="Kaur P."/>
            <person name="Weisz D."/>
            <person name="Dudchenko O."/>
            <person name="Aiden E.L."/>
            <person name="Korhonen P.K."/>
            <person name="Gasser R.B."/>
        </authorList>
    </citation>
    <scope>NUCLEOTIDE SEQUENCE [LARGE SCALE GENOMIC DNA]</scope>
    <source>
        <strain evidence="6">Cs-k2</strain>
    </source>
</reference>
<evidence type="ECO:0000256" key="2">
    <source>
        <dbReference type="ARBA" id="ARBA00023125"/>
    </source>
</evidence>
<gene>
    <name evidence="6" type="ORF">CSKR_202371</name>
</gene>
<dbReference type="PANTHER" id="PTHR23351:SF24">
    <property type="entry name" value="ACTIVATING TRANSCRIPTION FACTOR 3-RELATED"/>
    <property type="match status" value="1"/>
</dbReference>